<dbReference type="OrthoDB" id="529675at2759"/>
<comment type="caution">
    <text evidence="2">The sequence shown here is derived from an EMBL/GenBank/DDBJ whole genome shotgun (WGS) entry which is preliminary data.</text>
</comment>
<dbReference type="PANTHER" id="PTHR31474">
    <property type="entry name" value="HR-LIKE LESION-INDUCER"/>
    <property type="match status" value="1"/>
</dbReference>
<feature type="transmembrane region" description="Helical" evidence="1">
    <location>
        <begin position="120"/>
        <end position="144"/>
    </location>
</feature>
<protein>
    <recommendedName>
        <fullName evidence="4">DoxX family protein</fullName>
    </recommendedName>
</protein>
<dbReference type="AlphaFoldDB" id="A0A2J7ZXQ5"/>
<proteinExistence type="predicted"/>
<keyword evidence="1" id="KW-0812">Transmembrane</keyword>
<feature type="transmembrane region" description="Helical" evidence="1">
    <location>
        <begin position="96"/>
        <end position="114"/>
    </location>
</feature>
<feature type="transmembrane region" description="Helical" evidence="1">
    <location>
        <begin position="12"/>
        <end position="33"/>
    </location>
</feature>
<dbReference type="Proteomes" id="UP000236333">
    <property type="component" value="Unassembled WGS sequence"/>
</dbReference>
<dbReference type="EMBL" id="PGGS01000339">
    <property type="protein sequence ID" value="PNH05046.1"/>
    <property type="molecule type" value="Genomic_DNA"/>
</dbReference>
<dbReference type="InterPro" id="IPR008637">
    <property type="entry name" value="HR_lesion"/>
</dbReference>
<accession>A0A2J7ZXQ5</accession>
<keyword evidence="3" id="KW-1185">Reference proteome</keyword>
<keyword evidence="1" id="KW-1133">Transmembrane helix</keyword>
<evidence type="ECO:0008006" key="4">
    <source>
        <dbReference type="Google" id="ProtNLM"/>
    </source>
</evidence>
<dbReference type="PROSITE" id="PS51257">
    <property type="entry name" value="PROKAR_LIPOPROTEIN"/>
    <property type="match status" value="1"/>
</dbReference>
<dbReference type="Pfam" id="PF05514">
    <property type="entry name" value="HR_lesion"/>
    <property type="match status" value="1"/>
</dbReference>
<feature type="transmembrane region" description="Helical" evidence="1">
    <location>
        <begin position="72"/>
        <end position="89"/>
    </location>
</feature>
<name>A0A2J7ZXQ5_9CHLO</name>
<dbReference type="PANTHER" id="PTHR31474:SF1">
    <property type="entry name" value="EXPRESSED PROTEIN"/>
    <property type="match status" value="1"/>
</dbReference>
<organism evidence="2 3">
    <name type="scientific">Tetrabaena socialis</name>
    <dbReference type="NCBI Taxonomy" id="47790"/>
    <lineage>
        <taxon>Eukaryota</taxon>
        <taxon>Viridiplantae</taxon>
        <taxon>Chlorophyta</taxon>
        <taxon>core chlorophytes</taxon>
        <taxon>Chlorophyceae</taxon>
        <taxon>CS clade</taxon>
        <taxon>Chlamydomonadales</taxon>
        <taxon>Tetrabaenaceae</taxon>
        <taxon>Tetrabaena</taxon>
    </lineage>
</organism>
<evidence type="ECO:0000256" key="1">
    <source>
        <dbReference type="SAM" id="Phobius"/>
    </source>
</evidence>
<sequence>MAQPRSASNSNVLVISRFLIATPFLISCAFIFFDQKGAGGTGDLTGHITGAFVEGLKDLLGEPAAKWPWDKAPVMMAVVQGMGGFLIVMNHKFGGVLLMLYTVITTLVTHQFWLEGALSGQISVLFEFFQNVAIMGGILAFISTTDEVPLKLKRVPLE</sequence>
<reference evidence="2 3" key="1">
    <citation type="journal article" date="2017" name="Mol. Biol. Evol.">
        <title>The 4-celled Tetrabaena socialis nuclear genome reveals the essential components for genetic control of cell number at the origin of multicellularity in the volvocine lineage.</title>
        <authorList>
            <person name="Featherston J."/>
            <person name="Arakaki Y."/>
            <person name="Hanschen E.R."/>
            <person name="Ferris P.J."/>
            <person name="Michod R.E."/>
            <person name="Olson B.J.S.C."/>
            <person name="Nozaki H."/>
            <person name="Durand P.M."/>
        </authorList>
    </citation>
    <scope>NUCLEOTIDE SEQUENCE [LARGE SCALE GENOMIC DNA]</scope>
    <source>
        <strain evidence="2 3">NIES-571</strain>
    </source>
</reference>
<keyword evidence="1" id="KW-0472">Membrane</keyword>
<evidence type="ECO:0000313" key="3">
    <source>
        <dbReference type="Proteomes" id="UP000236333"/>
    </source>
</evidence>
<gene>
    <name evidence="2" type="ORF">TSOC_008738</name>
</gene>
<evidence type="ECO:0000313" key="2">
    <source>
        <dbReference type="EMBL" id="PNH05046.1"/>
    </source>
</evidence>